<feature type="domain" description="C2H2-type" evidence="14">
    <location>
        <begin position="174"/>
        <end position="201"/>
    </location>
</feature>
<feature type="region of interest" description="Disordered" evidence="13">
    <location>
        <begin position="1"/>
        <end position="29"/>
    </location>
</feature>
<evidence type="ECO:0000256" key="11">
    <source>
        <dbReference type="ARBA" id="ARBA00023242"/>
    </source>
</evidence>
<evidence type="ECO:0000256" key="13">
    <source>
        <dbReference type="SAM" id="MobiDB-lite"/>
    </source>
</evidence>
<dbReference type="GO" id="GO:0000978">
    <property type="term" value="F:RNA polymerase II cis-regulatory region sequence-specific DNA binding"/>
    <property type="evidence" value="ECO:0007669"/>
    <property type="project" value="TreeGrafter"/>
</dbReference>
<dbReference type="SMART" id="SM00355">
    <property type="entry name" value="ZnF_C2H2"/>
    <property type="match status" value="2"/>
</dbReference>
<dbReference type="GO" id="GO:0000981">
    <property type="term" value="F:DNA-binding transcription factor activity, RNA polymerase II-specific"/>
    <property type="evidence" value="ECO:0007669"/>
    <property type="project" value="TreeGrafter"/>
</dbReference>
<evidence type="ECO:0000256" key="7">
    <source>
        <dbReference type="ARBA" id="ARBA00022833"/>
    </source>
</evidence>
<dbReference type="PROSITE" id="PS50157">
    <property type="entry name" value="ZINC_FINGER_C2H2_2"/>
    <property type="match status" value="2"/>
</dbReference>
<dbReference type="AlphaFoldDB" id="A0A8C4R8W4"/>
<keyword evidence="5" id="KW-0677">Repeat</keyword>
<keyword evidence="11" id="KW-0539">Nucleus</keyword>
<dbReference type="PANTHER" id="PTHR23235:SF142">
    <property type="entry name" value="ZINC FINGER PROTEIN 384"/>
    <property type="match status" value="1"/>
</dbReference>
<feature type="compositionally biased region" description="Polar residues" evidence="13">
    <location>
        <begin position="119"/>
        <end position="133"/>
    </location>
</feature>
<evidence type="ECO:0000256" key="10">
    <source>
        <dbReference type="ARBA" id="ARBA00023163"/>
    </source>
</evidence>
<comment type="function">
    <text evidence="1">May be involved in transcriptional regulation.</text>
</comment>
<evidence type="ECO:0000256" key="5">
    <source>
        <dbReference type="ARBA" id="ARBA00022737"/>
    </source>
</evidence>
<feature type="region of interest" description="Disordered" evidence="13">
    <location>
        <begin position="82"/>
        <end position="157"/>
    </location>
</feature>
<comment type="subcellular location">
    <subcellularLocation>
        <location evidence="2">Nucleus</location>
    </subcellularLocation>
</comment>
<dbReference type="GeneTree" id="ENSGT01150000286934"/>
<dbReference type="GO" id="GO:0005634">
    <property type="term" value="C:nucleus"/>
    <property type="evidence" value="ECO:0007669"/>
    <property type="project" value="UniProtKB-SubCell"/>
</dbReference>
<keyword evidence="4" id="KW-0479">Metal-binding</keyword>
<evidence type="ECO:0000256" key="8">
    <source>
        <dbReference type="ARBA" id="ARBA00023015"/>
    </source>
</evidence>
<comment type="similarity">
    <text evidence="3">Belongs to the krueppel C2H2-type zinc-finger protein family.</text>
</comment>
<dbReference type="Gene3D" id="3.30.160.60">
    <property type="entry name" value="Classic Zinc Finger"/>
    <property type="match status" value="2"/>
</dbReference>
<evidence type="ECO:0000256" key="4">
    <source>
        <dbReference type="ARBA" id="ARBA00022723"/>
    </source>
</evidence>
<proteinExistence type="inferred from homology"/>
<accession>A0A8C4R8W4</accession>
<dbReference type="SUPFAM" id="SSF57667">
    <property type="entry name" value="beta-beta-alpha zinc fingers"/>
    <property type="match status" value="1"/>
</dbReference>
<dbReference type="OMA" id="LNCTRTD"/>
<evidence type="ECO:0000256" key="6">
    <source>
        <dbReference type="ARBA" id="ARBA00022771"/>
    </source>
</evidence>
<dbReference type="GO" id="GO:0008270">
    <property type="term" value="F:zinc ion binding"/>
    <property type="evidence" value="ECO:0007669"/>
    <property type="project" value="UniProtKB-KW"/>
</dbReference>
<dbReference type="PROSITE" id="PS00028">
    <property type="entry name" value="ZINC_FINGER_C2H2_1"/>
    <property type="match status" value="2"/>
</dbReference>
<evidence type="ECO:0000256" key="2">
    <source>
        <dbReference type="ARBA" id="ARBA00004123"/>
    </source>
</evidence>
<feature type="compositionally biased region" description="Polar residues" evidence="13">
    <location>
        <begin position="10"/>
        <end position="28"/>
    </location>
</feature>
<protein>
    <recommendedName>
        <fullName evidence="14">C2H2-type domain-containing protein</fullName>
    </recommendedName>
</protein>
<organism evidence="15 16">
    <name type="scientific">Eptatretus burgeri</name>
    <name type="common">Inshore hagfish</name>
    <dbReference type="NCBI Taxonomy" id="7764"/>
    <lineage>
        <taxon>Eukaryota</taxon>
        <taxon>Metazoa</taxon>
        <taxon>Chordata</taxon>
        <taxon>Craniata</taxon>
        <taxon>Vertebrata</taxon>
        <taxon>Cyclostomata</taxon>
        <taxon>Myxini</taxon>
        <taxon>Myxiniformes</taxon>
        <taxon>Myxinidae</taxon>
        <taxon>Eptatretinae</taxon>
        <taxon>Eptatretus</taxon>
    </lineage>
</organism>
<dbReference type="PANTHER" id="PTHR23235">
    <property type="entry name" value="KRUEPPEL-LIKE TRANSCRIPTION FACTOR"/>
    <property type="match status" value="1"/>
</dbReference>
<feature type="compositionally biased region" description="Basic and acidic residues" evidence="13">
    <location>
        <begin position="106"/>
        <end position="118"/>
    </location>
</feature>
<keyword evidence="8" id="KW-0805">Transcription regulation</keyword>
<evidence type="ECO:0000256" key="1">
    <source>
        <dbReference type="ARBA" id="ARBA00003767"/>
    </source>
</evidence>
<evidence type="ECO:0000256" key="12">
    <source>
        <dbReference type="PROSITE-ProRule" id="PRU00042"/>
    </source>
</evidence>
<reference evidence="15" key="2">
    <citation type="submission" date="2025-09" db="UniProtKB">
        <authorList>
            <consortium name="Ensembl"/>
        </authorList>
    </citation>
    <scope>IDENTIFICATION</scope>
</reference>
<dbReference type="Pfam" id="PF00096">
    <property type="entry name" value="zf-C2H2"/>
    <property type="match status" value="2"/>
</dbReference>
<keyword evidence="6 12" id="KW-0863">Zinc-finger</keyword>
<evidence type="ECO:0000259" key="14">
    <source>
        <dbReference type="PROSITE" id="PS50157"/>
    </source>
</evidence>
<evidence type="ECO:0000256" key="3">
    <source>
        <dbReference type="ARBA" id="ARBA00006991"/>
    </source>
</evidence>
<dbReference type="InterPro" id="IPR036236">
    <property type="entry name" value="Znf_C2H2_sf"/>
</dbReference>
<feature type="compositionally biased region" description="Basic and acidic residues" evidence="13">
    <location>
        <begin position="134"/>
        <end position="150"/>
    </location>
</feature>
<feature type="domain" description="C2H2-type" evidence="14">
    <location>
        <begin position="202"/>
        <end position="229"/>
    </location>
</feature>
<keyword evidence="10" id="KW-0804">Transcription</keyword>
<evidence type="ECO:0000256" key="9">
    <source>
        <dbReference type="ARBA" id="ARBA00023125"/>
    </source>
</evidence>
<keyword evidence="7" id="KW-0862">Zinc</keyword>
<sequence>MCDMLPPNLLPSSGRQTEHVQNSDTSVPGCSPEVQVKLLIEKQEQQLCTKKPQHSLTGTKTGYDPIHIVKVEHEELDALDHKGSQTDPVQKNSDTSVPGCSPNVQEKQEQEKRLHIEKQQLSTNKPQHSLNCTRTDRGDKLSEHGEKSTVAEKPSPTSKLLQRNLNKYMVEKPYKCKICNKSFSKPCLLKYHVHIHTGEKPHECTVCKKSFSQLSNLKRHVRLHTRRETL</sequence>
<keyword evidence="16" id="KW-1185">Reference proteome</keyword>
<reference evidence="15" key="1">
    <citation type="submission" date="2025-08" db="UniProtKB">
        <authorList>
            <consortium name="Ensembl"/>
        </authorList>
    </citation>
    <scope>IDENTIFICATION</scope>
</reference>
<dbReference type="Proteomes" id="UP000694388">
    <property type="component" value="Unplaced"/>
</dbReference>
<feature type="compositionally biased region" description="Polar residues" evidence="13">
    <location>
        <begin position="85"/>
        <end position="105"/>
    </location>
</feature>
<dbReference type="FunFam" id="3.30.160.60:FF:000226">
    <property type="entry name" value="Zinc finger protein 236 variant"/>
    <property type="match status" value="1"/>
</dbReference>
<name>A0A8C4R8W4_EPTBU</name>
<evidence type="ECO:0000313" key="16">
    <source>
        <dbReference type="Proteomes" id="UP000694388"/>
    </source>
</evidence>
<keyword evidence="9" id="KW-0238">DNA-binding</keyword>
<dbReference type="Ensembl" id="ENSEBUT00000027674.1">
    <property type="protein sequence ID" value="ENSEBUP00000027098.1"/>
    <property type="gene ID" value="ENSEBUG00000016645.1"/>
</dbReference>
<evidence type="ECO:0000313" key="15">
    <source>
        <dbReference type="Ensembl" id="ENSEBUP00000027098.1"/>
    </source>
</evidence>
<dbReference type="FunFam" id="3.30.160.60:FF:000912">
    <property type="entry name" value="Zinc finger protein 660"/>
    <property type="match status" value="1"/>
</dbReference>
<dbReference type="InterPro" id="IPR013087">
    <property type="entry name" value="Znf_C2H2_type"/>
</dbReference>